<protein>
    <submittedName>
        <fullName evidence="2">ATP-dependent DNA helicase</fullName>
    </submittedName>
</protein>
<evidence type="ECO:0000313" key="1">
    <source>
        <dbReference type="Proteomes" id="UP000887576"/>
    </source>
</evidence>
<accession>A0AC34RLT3</accession>
<proteinExistence type="predicted"/>
<dbReference type="WBParaSite" id="JU765_v2.g8223.t1">
    <property type="protein sequence ID" value="JU765_v2.g8223.t1"/>
    <property type="gene ID" value="JU765_v2.g8223"/>
</dbReference>
<sequence length="112" mass="12839">MDVLIIDEISMVRKYAFNKFDEKLRELMRAISGDFRQLPPVVQNGTSTDIINYSVRKSHLWHYFANLFELAKNERANDVDNFAQEVLAIGDGSTIKNGTVELPEVCMRKVVC</sequence>
<reference evidence="2" key="1">
    <citation type="submission" date="2022-11" db="UniProtKB">
        <authorList>
            <consortium name="WormBaseParasite"/>
        </authorList>
    </citation>
    <scope>IDENTIFICATION</scope>
</reference>
<dbReference type="Proteomes" id="UP000887576">
    <property type="component" value="Unplaced"/>
</dbReference>
<evidence type="ECO:0000313" key="2">
    <source>
        <dbReference type="WBParaSite" id="JU765_v2.g8223.t1"/>
    </source>
</evidence>
<name>A0AC34RLT3_9BILA</name>
<organism evidence="1 2">
    <name type="scientific">Panagrolaimus sp. JU765</name>
    <dbReference type="NCBI Taxonomy" id="591449"/>
    <lineage>
        <taxon>Eukaryota</taxon>
        <taxon>Metazoa</taxon>
        <taxon>Ecdysozoa</taxon>
        <taxon>Nematoda</taxon>
        <taxon>Chromadorea</taxon>
        <taxon>Rhabditida</taxon>
        <taxon>Tylenchina</taxon>
        <taxon>Panagrolaimomorpha</taxon>
        <taxon>Panagrolaimoidea</taxon>
        <taxon>Panagrolaimidae</taxon>
        <taxon>Panagrolaimus</taxon>
    </lineage>
</organism>